<dbReference type="EMBL" id="OU015584">
    <property type="protein sequence ID" value="CAG5083861.1"/>
    <property type="molecule type" value="Genomic_DNA"/>
</dbReference>
<gene>
    <name evidence="2" type="ORF">CRYO30217_02313</name>
</gene>
<evidence type="ECO:0000313" key="2">
    <source>
        <dbReference type="EMBL" id="CAG5083861.1"/>
    </source>
</evidence>
<organism evidence="2 3">
    <name type="scientific">Parvicella tangerina</name>
    <dbReference type="NCBI Taxonomy" id="2829795"/>
    <lineage>
        <taxon>Bacteria</taxon>
        <taxon>Pseudomonadati</taxon>
        <taxon>Bacteroidota</taxon>
        <taxon>Flavobacteriia</taxon>
        <taxon>Flavobacteriales</taxon>
        <taxon>Parvicellaceae</taxon>
        <taxon>Parvicella</taxon>
    </lineage>
</organism>
<proteinExistence type="predicted"/>
<evidence type="ECO:0000259" key="1">
    <source>
        <dbReference type="Pfam" id="PF01755"/>
    </source>
</evidence>
<dbReference type="CDD" id="cd06532">
    <property type="entry name" value="Glyco_transf_25"/>
    <property type="match status" value="1"/>
</dbReference>
<protein>
    <recommendedName>
        <fullName evidence="1">Glycosyl transferase family 25 domain-containing protein</fullName>
    </recommendedName>
</protein>
<dbReference type="Proteomes" id="UP000683507">
    <property type="component" value="Chromosome"/>
</dbReference>
<reference evidence="2" key="1">
    <citation type="submission" date="2021-04" db="EMBL/GenBank/DDBJ databases">
        <authorList>
            <person name="Rodrigo-Torres L."/>
            <person name="Arahal R. D."/>
            <person name="Lucena T."/>
        </authorList>
    </citation>
    <scope>NUCLEOTIDE SEQUENCE</scope>
    <source>
        <strain evidence="2">AS29M-1</strain>
    </source>
</reference>
<dbReference type="InterPro" id="IPR002654">
    <property type="entry name" value="Glyco_trans_25"/>
</dbReference>
<evidence type="ECO:0000313" key="3">
    <source>
        <dbReference type="Proteomes" id="UP000683507"/>
    </source>
</evidence>
<accession>A0A916NCV8</accession>
<dbReference type="KEGG" id="ptan:CRYO30217_02313"/>
<name>A0A916NCV8_9FLAO</name>
<dbReference type="RefSeq" id="WP_258542544.1">
    <property type="nucleotide sequence ID" value="NZ_OU015584.1"/>
</dbReference>
<sequence length="251" mass="29412">MKMPINVDKVYVVHVSTDQQREEHMTKELGRFNIPFEFMMKGDKSDITEELVREYFVGEEMANGVGTAQQSCSYKHLSIYEKILEDEVEDALIFEDDIYLSDNFIQVFNDTIDELKSLPQEKQDKALINFENSTLQVVHPGKRVEGKHLYESPKSRCAGAYYMNKALAKAITEHRIQHKCNKIIDWYHNELVKEIDLQHYWCHPPVVEQGSHNGKIQSLIDDKKFGPIRQITWKISRWYKHKIRPLLGGKK</sequence>
<dbReference type="AlphaFoldDB" id="A0A916NCV8"/>
<keyword evidence="3" id="KW-1185">Reference proteome</keyword>
<dbReference type="Pfam" id="PF01755">
    <property type="entry name" value="Glyco_transf_25"/>
    <property type="match status" value="1"/>
</dbReference>
<feature type="domain" description="Glycosyl transferase family 25" evidence="1">
    <location>
        <begin position="9"/>
        <end position="173"/>
    </location>
</feature>